<evidence type="ECO:0000313" key="2">
    <source>
        <dbReference type="EMBL" id="KAF4341932.1"/>
    </source>
</evidence>
<dbReference type="SUPFAM" id="SSF69065">
    <property type="entry name" value="RNase III domain-like"/>
    <property type="match status" value="1"/>
</dbReference>
<feature type="domain" description="RNase III" evidence="1">
    <location>
        <begin position="11"/>
        <end position="137"/>
    </location>
</feature>
<proteinExistence type="predicted"/>
<dbReference type="CDD" id="cd00593">
    <property type="entry name" value="RIBOc"/>
    <property type="match status" value="1"/>
</dbReference>
<dbReference type="GO" id="GO:0006396">
    <property type="term" value="P:RNA processing"/>
    <property type="evidence" value="ECO:0007669"/>
    <property type="project" value="InterPro"/>
</dbReference>
<sequence length="168" mass="18113">MPFCPIFSPLIKECQSIIGYTFKSGVLCAQALNADSIVITHLTDPVQFMPKNDRLAVYGDSAASLYLCGLWIEKGLAKNCWSTLRCELLSNENLSRVCKEHGLDKCINMNGGTTRVSSGMAATAVEAILGATEMDGGRNALATVMVRLGLTKHALISSVTIYLSLPRL</sequence>
<evidence type="ECO:0000313" key="3">
    <source>
        <dbReference type="Proteomes" id="UP000730481"/>
    </source>
</evidence>
<dbReference type="InterPro" id="IPR000999">
    <property type="entry name" value="RNase_III_dom"/>
</dbReference>
<dbReference type="PROSITE" id="PS50142">
    <property type="entry name" value="RNASE_3_2"/>
    <property type="match status" value="1"/>
</dbReference>
<dbReference type="GO" id="GO:0004525">
    <property type="term" value="F:ribonuclease III activity"/>
    <property type="evidence" value="ECO:0007669"/>
    <property type="project" value="InterPro"/>
</dbReference>
<name>A0A9P5AQC2_9HYPO</name>
<evidence type="ECO:0000259" key="1">
    <source>
        <dbReference type="PROSITE" id="PS50142"/>
    </source>
</evidence>
<dbReference type="AlphaFoldDB" id="A0A9P5AQC2"/>
<dbReference type="SMART" id="SM00535">
    <property type="entry name" value="RIBOc"/>
    <property type="match status" value="1"/>
</dbReference>
<dbReference type="EMBL" id="PVQB02000167">
    <property type="protein sequence ID" value="KAF4341932.1"/>
    <property type="molecule type" value="Genomic_DNA"/>
</dbReference>
<keyword evidence="3" id="KW-1185">Reference proteome</keyword>
<dbReference type="Gene3D" id="1.10.1520.10">
    <property type="entry name" value="Ribonuclease III domain"/>
    <property type="match status" value="1"/>
</dbReference>
<reference evidence="2" key="1">
    <citation type="journal article" date="2017" name="Mycologia">
        <title>Fusarium algeriense, sp. nov., a novel toxigenic crown rot pathogen of durum wheat from Algeria is nested in the Fusarium burgessii species complex.</title>
        <authorList>
            <person name="Laraba I."/>
            <person name="Keddad A."/>
            <person name="Boureghda H."/>
            <person name="Abdallah N."/>
            <person name="Vaughan M.M."/>
            <person name="Proctor R.H."/>
            <person name="Busman M."/>
            <person name="O'Donnell K."/>
        </authorList>
    </citation>
    <scope>NUCLEOTIDE SEQUENCE</scope>
    <source>
        <strain evidence="2">NRRL 25174</strain>
    </source>
</reference>
<dbReference type="Pfam" id="PF00636">
    <property type="entry name" value="Ribonuclease_3"/>
    <property type="match status" value="1"/>
</dbReference>
<protein>
    <submittedName>
        <fullName evidence="2">Ribonuclease III</fullName>
    </submittedName>
</protein>
<comment type="caution">
    <text evidence="2">The sequence shown here is derived from an EMBL/GenBank/DDBJ whole genome shotgun (WGS) entry which is preliminary data.</text>
</comment>
<dbReference type="InterPro" id="IPR036389">
    <property type="entry name" value="RNase_III_sf"/>
</dbReference>
<dbReference type="Proteomes" id="UP000730481">
    <property type="component" value="Unassembled WGS sequence"/>
</dbReference>
<organism evidence="2 3">
    <name type="scientific">Fusarium beomiforme</name>
    <dbReference type="NCBI Taxonomy" id="44412"/>
    <lineage>
        <taxon>Eukaryota</taxon>
        <taxon>Fungi</taxon>
        <taxon>Dikarya</taxon>
        <taxon>Ascomycota</taxon>
        <taxon>Pezizomycotina</taxon>
        <taxon>Sordariomycetes</taxon>
        <taxon>Hypocreomycetidae</taxon>
        <taxon>Hypocreales</taxon>
        <taxon>Nectriaceae</taxon>
        <taxon>Fusarium</taxon>
        <taxon>Fusarium burgessii species complex</taxon>
    </lineage>
</organism>
<reference evidence="2" key="2">
    <citation type="submission" date="2020-02" db="EMBL/GenBank/DDBJ databases">
        <title>Identification and distribution of gene clusters putatively required for synthesis of sphingolipid metabolism inhibitors in phylogenetically diverse species of the filamentous fungus Fusarium.</title>
        <authorList>
            <person name="Kim H.-S."/>
            <person name="Busman M."/>
            <person name="Brown D.W."/>
            <person name="Divon H."/>
            <person name="Uhlig S."/>
            <person name="Proctor R.H."/>
        </authorList>
    </citation>
    <scope>NUCLEOTIDE SEQUENCE</scope>
    <source>
        <strain evidence="2">NRRL 25174</strain>
    </source>
</reference>
<dbReference type="OrthoDB" id="67027at2759"/>
<gene>
    <name evidence="2" type="ORF">FBEOM_4098</name>
</gene>
<accession>A0A9P5AQC2</accession>